<sequence length="147" mass="16282">MARPRRSAWLAVLVTCCLIGVWSFVSKGRDAKERDEARARAALVSYLDLVRDRDWIKACAMQDDSSRDSDCEEFLSSGPRLVAFDVGGARSTSWNTEGTFIRFPVSLIYAGGGHEFIELEVGSKADGYADTIVDRPSSHTLERPYDG</sequence>
<keyword evidence="2" id="KW-1185">Reference proteome</keyword>
<reference evidence="1 2" key="1">
    <citation type="submission" date="2020-08" db="EMBL/GenBank/DDBJ databases">
        <title>Sequencing the genomes of 1000 actinobacteria strains.</title>
        <authorList>
            <person name="Klenk H.-P."/>
        </authorList>
    </citation>
    <scope>NUCLEOTIDE SEQUENCE [LARGE SCALE GENOMIC DNA]</scope>
    <source>
        <strain evidence="1 2">DSM 43675</strain>
    </source>
</reference>
<organism evidence="1 2">
    <name type="scientific">Actinomadura coerulea</name>
    <dbReference type="NCBI Taxonomy" id="46159"/>
    <lineage>
        <taxon>Bacteria</taxon>
        <taxon>Bacillati</taxon>
        <taxon>Actinomycetota</taxon>
        <taxon>Actinomycetes</taxon>
        <taxon>Streptosporangiales</taxon>
        <taxon>Thermomonosporaceae</taxon>
        <taxon>Actinomadura</taxon>
    </lineage>
</organism>
<protein>
    <submittedName>
        <fullName evidence="1">Uncharacterized protein</fullName>
    </submittedName>
</protein>
<accession>A0A7X0L208</accession>
<dbReference type="EMBL" id="JACHMQ010000001">
    <property type="protein sequence ID" value="MBB6399241.1"/>
    <property type="molecule type" value="Genomic_DNA"/>
</dbReference>
<dbReference type="AlphaFoldDB" id="A0A7X0L208"/>
<proteinExistence type="predicted"/>
<name>A0A7X0L208_9ACTN</name>
<dbReference type="Proteomes" id="UP000546324">
    <property type="component" value="Unassembled WGS sequence"/>
</dbReference>
<dbReference type="RefSeq" id="WP_185031007.1">
    <property type="nucleotide sequence ID" value="NZ_JACHMQ010000001.1"/>
</dbReference>
<evidence type="ECO:0000313" key="1">
    <source>
        <dbReference type="EMBL" id="MBB6399241.1"/>
    </source>
</evidence>
<comment type="caution">
    <text evidence="1">The sequence shown here is derived from an EMBL/GenBank/DDBJ whole genome shotgun (WGS) entry which is preliminary data.</text>
</comment>
<evidence type="ECO:0000313" key="2">
    <source>
        <dbReference type="Proteomes" id="UP000546324"/>
    </source>
</evidence>
<gene>
    <name evidence="1" type="ORF">BKA00_006155</name>
</gene>